<dbReference type="AlphaFoldDB" id="A0A2H9U788"/>
<dbReference type="Proteomes" id="UP000235861">
    <property type="component" value="Unassembled WGS sequence"/>
</dbReference>
<keyword evidence="2" id="KW-1185">Reference proteome</keyword>
<organism evidence="1 2">
    <name type="scientific">Aeromonas cavernicola</name>
    <dbReference type="NCBI Taxonomy" id="1006623"/>
    <lineage>
        <taxon>Bacteria</taxon>
        <taxon>Pseudomonadati</taxon>
        <taxon>Pseudomonadota</taxon>
        <taxon>Gammaproteobacteria</taxon>
        <taxon>Aeromonadales</taxon>
        <taxon>Aeromonadaceae</taxon>
        <taxon>Aeromonas</taxon>
    </lineage>
</organism>
<protein>
    <submittedName>
        <fullName evidence="1">Uncharacterized protein</fullName>
    </submittedName>
</protein>
<proteinExistence type="predicted"/>
<evidence type="ECO:0000313" key="2">
    <source>
        <dbReference type="Proteomes" id="UP000235861"/>
    </source>
</evidence>
<comment type="caution">
    <text evidence="1">The sequence shown here is derived from an EMBL/GenBank/DDBJ whole genome shotgun (WGS) entry which is preliminary data.</text>
</comment>
<sequence>MTILAKFLAALCVVYWLLLAHVSLGFLDETPPFSQVSKDGRYKVVFESVYPVNPIGLYCLLSEDWEPIYFSLYDSKSGYIGQSSPFSCYGAWRGINYRFPGEKFSLDEHSFVVFDDEYDGELNISTKNRKWWSWWFSIFH</sequence>
<evidence type="ECO:0000313" key="1">
    <source>
        <dbReference type="EMBL" id="PJG59916.1"/>
    </source>
</evidence>
<name>A0A2H9U788_9GAMM</name>
<dbReference type="Pfam" id="PF19703">
    <property type="entry name" value="DUF6201"/>
    <property type="match status" value="1"/>
</dbReference>
<dbReference type="InterPro" id="IPR045681">
    <property type="entry name" value="DUF6201"/>
</dbReference>
<gene>
    <name evidence="1" type="ORF">CUC53_04630</name>
</gene>
<dbReference type="OrthoDB" id="5592286at2"/>
<reference evidence="1 2" key="1">
    <citation type="submission" date="2017-11" db="EMBL/GenBank/DDBJ databases">
        <title>Draft genome sequence of environmental isolate Aeromonas cavernicola sp. nov. MDC 2508.</title>
        <authorList>
            <person name="Colston S.M."/>
            <person name="Navarro A."/>
            <person name="Martinez-Murcia A.J."/>
            <person name="Graf J."/>
        </authorList>
    </citation>
    <scope>NUCLEOTIDE SEQUENCE [LARGE SCALE GENOMIC DNA]</scope>
    <source>
        <strain evidence="1 2">MDC 2508</strain>
    </source>
</reference>
<dbReference type="EMBL" id="PGGC01000042">
    <property type="protein sequence ID" value="PJG59916.1"/>
    <property type="molecule type" value="Genomic_DNA"/>
</dbReference>
<accession>A0A2H9U788</accession>
<dbReference type="RefSeq" id="WP_100293064.1">
    <property type="nucleotide sequence ID" value="NZ_PGGC01000042.1"/>
</dbReference>